<comment type="caution">
    <text evidence="3">The sequence shown here is derived from an EMBL/GenBank/DDBJ whole genome shotgun (WGS) entry which is preliminary data.</text>
</comment>
<dbReference type="RefSeq" id="WP_255027905.1">
    <property type="nucleotide sequence ID" value="NZ_JANDHW010000011.1"/>
</dbReference>
<dbReference type="SUPFAM" id="SSF160574">
    <property type="entry name" value="BT0923-like"/>
    <property type="match status" value="2"/>
</dbReference>
<feature type="domain" description="Putative beta-lactamase-inhibitor-like PepSY-like" evidence="2">
    <location>
        <begin position="216"/>
        <end position="279"/>
    </location>
</feature>
<name>A0ABT1MIZ5_9BACT</name>
<dbReference type="EMBL" id="JANDHW010000011">
    <property type="protein sequence ID" value="MCP9612577.1"/>
    <property type="molecule type" value="Genomic_DNA"/>
</dbReference>
<evidence type="ECO:0000259" key="2">
    <source>
        <dbReference type="Pfam" id="PF11396"/>
    </source>
</evidence>
<feature type="chain" id="PRO_5046270365" evidence="1">
    <location>
        <begin position="24"/>
        <end position="296"/>
    </location>
</feature>
<feature type="domain" description="Putative beta-lactamase-inhibitor-like PepSY-like" evidence="2">
    <location>
        <begin position="82"/>
        <end position="161"/>
    </location>
</feature>
<proteinExistence type="predicted"/>
<evidence type="ECO:0000256" key="1">
    <source>
        <dbReference type="SAM" id="SignalP"/>
    </source>
</evidence>
<sequence length="296" mass="33938">MKFKHFIFIVPALILTIVLNTGCSNDPDPTNNTVVPNSEIVNAFKQQFPEAKNVVWNKKMEYYVASFDMPQNSTNPNGDRLNKAWYTETGDCSLSEIEIPVNDLPQNILQHFESSDYKAIGYIIDDVDLLTRGEEKKYKLEIEAEGKEDVDLYYAFDGTFLYEKVDKDGNSESAPIPGFATDFIKQKYPEAVILESESDEKTGTYEIDITIKEIEMEVVFDFKGNWLHTSTEIELSLLPNEVMTALKNILGPNDETDDIEKWETPNGIQYVIEVENETENKEFTYIFNEKGEQIKK</sequence>
<dbReference type="Pfam" id="PF11396">
    <property type="entry name" value="PepSY_like"/>
    <property type="match status" value="2"/>
</dbReference>
<evidence type="ECO:0000313" key="3">
    <source>
        <dbReference type="EMBL" id="MCP9612577.1"/>
    </source>
</evidence>
<dbReference type="Proteomes" id="UP001205603">
    <property type="component" value="Unassembled WGS sequence"/>
</dbReference>
<dbReference type="InterPro" id="IPR021533">
    <property type="entry name" value="PepSY-like"/>
</dbReference>
<organism evidence="3 4">
    <name type="scientific">Coprobacter tertius</name>
    <dbReference type="NCBI Taxonomy" id="2944915"/>
    <lineage>
        <taxon>Bacteria</taxon>
        <taxon>Pseudomonadati</taxon>
        <taxon>Bacteroidota</taxon>
        <taxon>Bacteroidia</taxon>
        <taxon>Bacteroidales</taxon>
        <taxon>Barnesiellaceae</taxon>
        <taxon>Coprobacter</taxon>
    </lineage>
</organism>
<reference evidence="3 4" key="1">
    <citation type="submission" date="2022-07" db="EMBL/GenBank/DDBJ databases">
        <title>Fecal culturing of patients with breast cancer.</title>
        <authorList>
            <person name="Teng N.M.Y."/>
            <person name="Kiu R."/>
            <person name="Evans R."/>
            <person name="Baker D.J."/>
            <person name="Zenner C."/>
            <person name="Robinson S.D."/>
            <person name="Hall L.J."/>
        </authorList>
    </citation>
    <scope>NUCLEOTIDE SEQUENCE [LARGE SCALE GENOMIC DNA]</scope>
    <source>
        <strain evidence="3 4">LH1063</strain>
    </source>
</reference>
<evidence type="ECO:0000313" key="4">
    <source>
        <dbReference type="Proteomes" id="UP001205603"/>
    </source>
</evidence>
<gene>
    <name evidence="3" type="ORF">NMU02_10780</name>
</gene>
<keyword evidence="4" id="KW-1185">Reference proteome</keyword>
<accession>A0ABT1MIZ5</accession>
<dbReference type="Gene3D" id="3.10.450.360">
    <property type="match status" value="2"/>
</dbReference>
<feature type="signal peptide" evidence="1">
    <location>
        <begin position="1"/>
        <end position="23"/>
    </location>
</feature>
<protein>
    <submittedName>
        <fullName evidence="3">PepSY-like domain-containing protein</fullName>
    </submittedName>
</protein>
<keyword evidence="1" id="KW-0732">Signal</keyword>